<evidence type="ECO:0000313" key="2">
    <source>
        <dbReference type="EMBL" id="KAK1595513.1"/>
    </source>
</evidence>
<evidence type="ECO:0000313" key="3">
    <source>
        <dbReference type="Proteomes" id="UP001230504"/>
    </source>
</evidence>
<reference evidence="2" key="1">
    <citation type="submission" date="2021-06" db="EMBL/GenBank/DDBJ databases">
        <title>Comparative genomics, transcriptomics and evolutionary studies reveal genomic signatures of adaptation to plant cell wall in hemibiotrophic fungi.</title>
        <authorList>
            <consortium name="DOE Joint Genome Institute"/>
            <person name="Baroncelli R."/>
            <person name="Diaz J.F."/>
            <person name="Benocci T."/>
            <person name="Peng M."/>
            <person name="Battaglia E."/>
            <person name="Haridas S."/>
            <person name="Andreopoulos W."/>
            <person name="Labutti K."/>
            <person name="Pangilinan J."/>
            <person name="Floch G.L."/>
            <person name="Makela M.R."/>
            <person name="Henrissat B."/>
            <person name="Grigoriev I.V."/>
            <person name="Crouch J.A."/>
            <person name="De Vries R.P."/>
            <person name="Sukno S.A."/>
            <person name="Thon M.R."/>
        </authorList>
    </citation>
    <scope>NUCLEOTIDE SEQUENCE</scope>
    <source>
        <strain evidence="2">CBS 125086</strain>
    </source>
</reference>
<proteinExistence type="predicted"/>
<evidence type="ECO:0000256" key="1">
    <source>
        <dbReference type="SAM" id="MobiDB-lite"/>
    </source>
</evidence>
<protein>
    <submittedName>
        <fullName evidence="2">Uncharacterized protein</fullName>
    </submittedName>
</protein>
<dbReference type="Proteomes" id="UP001230504">
    <property type="component" value="Unassembled WGS sequence"/>
</dbReference>
<dbReference type="RefSeq" id="XP_060416525.1">
    <property type="nucleotide sequence ID" value="XM_060559917.1"/>
</dbReference>
<feature type="region of interest" description="Disordered" evidence="1">
    <location>
        <begin position="94"/>
        <end position="119"/>
    </location>
</feature>
<feature type="compositionally biased region" description="Basic and acidic residues" evidence="1">
    <location>
        <begin position="103"/>
        <end position="115"/>
    </location>
</feature>
<dbReference type="AlphaFoldDB" id="A0AAD8Q595"/>
<dbReference type="EMBL" id="JAHLJV010000015">
    <property type="protein sequence ID" value="KAK1595513.1"/>
    <property type="molecule type" value="Genomic_DNA"/>
</dbReference>
<gene>
    <name evidence="2" type="ORF">LY79DRAFT_577895</name>
</gene>
<sequence>MAVAASMLRDVPCWEIPPERVLPAAVAKSVQVPGSVSVSVLAEVYPPREQMIGSPGRHWCTTVDAADLFRLLFRPSPVHVSIRMQQTALPMHGKLGTTSARTSAKDGMPHRRTEATSRSSAGLTTQYLGTYCLTHIGGFSWLPLRDGPLD</sequence>
<dbReference type="GeneID" id="85444157"/>
<accession>A0AAD8Q595</accession>
<keyword evidence="3" id="KW-1185">Reference proteome</keyword>
<organism evidence="2 3">
    <name type="scientific">Colletotrichum navitas</name>
    <dbReference type="NCBI Taxonomy" id="681940"/>
    <lineage>
        <taxon>Eukaryota</taxon>
        <taxon>Fungi</taxon>
        <taxon>Dikarya</taxon>
        <taxon>Ascomycota</taxon>
        <taxon>Pezizomycotina</taxon>
        <taxon>Sordariomycetes</taxon>
        <taxon>Hypocreomycetidae</taxon>
        <taxon>Glomerellales</taxon>
        <taxon>Glomerellaceae</taxon>
        <taxon>Colletotrichum</taxon>
        <taxon>Colletotrichum graminicola species complex</taxon>
    </lineage>
</organism>
<comment type="caution">
    <text evidence="2">The sequence shown here is derived from an EMBL/GenBank/DDBJ whole genome shotgun (WGS) entry which is preliminary data.</text>
</comment>
<name>A0AAD8Q595_9PEZI</name>